<evidence type="ECO:0000256" key="4">
    <source>
        <dbReference type="ARBA" id="ARBA00013244"/>
    </source>
</evidence>
<dbReference type="Proteomes" id="UP000240739">
    <property type="component" value="Unassembled WGS sequence"/>
</dbReference>
<dbReference type="NCBIfam" id="TIGR02946">
    <property type="entry name" value="acyl_WS_DGAT"/>
    <property type="match status" value="1"/>
</dbReference>
<evidence type="ECO:0000313" key="14">
    <source>
        <dbReference type="EMBL" id="PTL58191.1"/>
    </source>
</evidence>
<dbReference type="UniPathway" id="UPA00282"/>
<proteinExistence type="inferred from homology"/>
<comment type="similarity">
    <text evidence="3 11">Belongs to the long-chain O-acyltransferase family.</text>
</comment>
<organism evidence="14 15">
    <name type="scientific">Paraconexibacter algicola</name>
    <dbReference type="NCBI Taxonomy" id="2133960"/>
    <lineage>
        <taxon>Bacteria</taxon>
        <taxon>Bacillati</taxon>
        <taxon>Actinomycetota</taxon>
        <taxon>Thermoleophilia</taxon>
        <taxon>Solirubrobacterales</taxon>
        <taxon>Paraconexibacteraceae</taxon>
        <taxon>Paraconexibacter</taxon>
    </lineage>
</organism>
<dbReference type="InterPro" id="IPR004255">
    <property type="entry name" value="O-acyltransferase_WSD1_N"/>
</dbReference>
<evidence type="ECO:0000256" key="11">
    <source>
        <dbReference type="RuleBase" id="RU361241"/>
    </source>
</evidence>
<dbReference type="GO" id="GO:0001666">
    <property type="term" value="P:response to hypoxia"/>
    <property type="evidence" value="ECO:0007669"/>
    <property type="project" value="TreeGrafter"/>
</dbReference>
<gene>
    <name evidence="14" type="ORF">C7Y72_00255</name>
</gene>
<comment type="catalytic activity">
    <reaction evidence="10 11">
        <text>an acyl-CoA + a 1,2-diacyl-sn-glycerol = a triacyl-sn-glycerol + CoA</text>
        <dbReference type="Rhea" id="RHEA:10868"/>
        <dbReference type="ChEBI" id="CHEBI:17815"/>
        <dbReference type="ChEBI" id="CHEBI:57287"/>
        <dbReference type="ChEBI" id="CHEBI:58342"/>
        <dbReference type="ChEBI" id="CHEBI:64615"/>
        <dbReference type="EC" id="2.3.1.20"/>
    </reaction>
</comment>
<dbReference type="InterPro" id="IPR014292">
    <property type="entry name" value="Acyl_transf_WS/DGAT"/>
</dbReference>
<sequence length="494" mass="53604">MRQLTGLDTQFLAIESDTTVGHVGGLAIFDPATAPGGRFGIAEVRAMLQERLHLLPPLRWTLVPVPFGLDRPYWKDDPHFDLDFHVRELALPAPGDDEQLAEQVARIASRRLDRARPLWELYVIHGLAGGRVAVQTKMHHAMIDGMSGAEIMGILFDLAPEGRDIEPPPADQAPEVAPGTLEMLGRGVAALPLYPVRALRAVPTTLPYLDVAPSIFGLPGAEPISRTASRLRRRLLGSDEHDGEVVERPKMRAPRVPFSGTISPHRRFVFGSMPLADIKRVKNHFGVTVNDVVVTLCAGAVREWLVAHDALPEAPLLAQIPVSVRTDEQIGTYGNRISVMIVPIPTHVAEPQDRLAATHDAMRAAKERHRALPAEALQDVTNFIPPAINARAARVVLQLGANPALRPLFNLIISNVPGPPIPLYLAGAKLEANYPVSVIADGAGLNITVLSYLDSVDVGIICDREQMPDVQRVLDGMQGELDALLALCEAEAHA</sequence>
<keyword evidence="5 11" id="KW-0444">Lipid biosynthesis</keyword>
<accession>A0A2T4UG22</accession>
<keyword evidence="6 11" id="KW-0808">Transferase</keyword>
<keyword evidence="8 11" id="KW-0443">Lipid metabolism</keyword>
<dbReference type="PANTHER" id="PTHR31650:SF1">
    <property type="entry name" value="WAX ESTER SYNTHASE_DIACYLGLYCEROL ACYLTRANSFERASE 4-RELATED"/>
    <property type="match status" value="1"/>
</dbReference>
<feature type="domain" description="O-acyltransferase WSD1-like N-terminal" evidence="12">
    <location>
        <begin position="4"/>
        <end position="293"/>
    </location>
</feature>
<dbReference type="PANTHER" id="PTHR31650">
    <property type="entry name" value="O-ACYLTRANSFERASE (WSD1-LIKE) FAMILY PROTEIN"/>
    <property type="match status" value="1"/>
</dbReference>
<dbReference type="GO" id="GO:0006071">
    <property type="term" value="P:glycerol metabolic process"/>
    <property type="evidence" value="ECO:0007669"/>
    <property type="project" value="UniProtKB-KW"/>
</dbReference>
<dbReference type="OrthoDB" id="9810950at2"/>
<evidence type="ECO:0000256" key="6">
    <source>
        <dbReference type="ARBA" id="ARBA00022679"/>
    </source>
</evidence>
<evidence type="ECO:0000256" key="2">
    <source>
        <dbReference type="ARBA" id="ARBA00005189"/>
    </source>
</evidence>
<dbReference type="Gene3D" id="3.30.559.30">
    <property type="entry name" value="Nonribosomal peptide synthetase, condensation domain"/>
    <property type="match status" value="1"/>
</dbReference>
<dbReference type="Gene3D" id="3.30.559.10">
    <property type="entry name" value="Chloramphenicol acetyltransferase-like domain"/>
    <property type="match status" value="1"/>
</dbReference>
<evidence type="ECO:0000313" key="15">
    <source>
        <dbReference type="Proteomes" id="UP000240739"/>
    </source>
</evidence>
<dbReference type="GO" id="GO:0004144">
    <property type="term" value="F:diacylglycerol O-acyltransferase activity"/>
    <property type="evidence" value="ECO:0007669"/>
    <property type="project" value="UniProtKB-EC"/>
</dbReference>
<protein>
    <recommendedName>
        <fullName evidence="4 11">Diacylglycerol O-acyltransferase</fullName>
        <ecNumber evidence="4 11">2.3.1.20</ecNumber>
    </recommendedName>
</protein>
<dbReference type="Pfam" id="PF03007">
    <property type="entry name" value="WS_DGAT_cat"/>
    <property type="match status" value="1"/>
</dbReference>
<dbReference type="InterPro" id="IPR009721">
    <property type="entry name" value="O-acyltransferase_WSD1_C"/>
</dbReference>
<evidence type="ECO:0000256" key="5">
    <source>
        <dbReference type="ARBA" id="ARBA00022516"/>
    </source>
</evidence>
<keyword evidence="9 11" id="KW-0012">Acyltransferase</keyword>
<comment type="pathway">
    <text evidence="1 11">Glycerolipid metabolism; triacylglycerol biosynthesis.</text>
</comment>
<evidence type="ECO:0000256" key="9">
    <source>
        <dbReference type="ARBA" id="ARBA00023315"/>
    </source>
</evidence>
<dbReference type="GO" id="GO:0051701">
    <property type="term" value="P:biological process involved in interaction with host"/>
    <property type="evidence" value="ECO:0007669"/>
    <property type="project" value="TreeGrafter"/>
</dbReference>
<evidence type="ECO:0000256" key="1">
    <source>
        <dbReference type="ARBA" id="ARBA00004771"/>
    </source>
</evidence>
<evidence type="ECO:0000256" key="8">
    <source>
        <dbReference type="ARBA" id="ARBA00023098"/>
    </source>
</evidence>
<dbReference type="EC" id="2.3.1.20" evidence="4 11"/>
<dbReference type="GO" id="GO:0019432">
    <property type="term" value="P:triglyceride biosynthetic process"/>
    <property type="evidence" value="ECO:0007669"/>
    <property type="project" value="UniProtKB-UniPathway"/>
</dbReference>
<dbReference type="RefSeq" id="WP_107566629.1">
    <property type="nucleotide sequence ID" value="NZ_PYYB01000001.1"/>
</dbReference>
<evidence type="ECO:0000256" key="3">
    <source>
        <dbReference type="ARBA" id="ARBA00009587"/>
    </source>
</evidence>
<dbReference type="GO" id="GO:0005886">
    <property type="term" value="C:plasma membrane"/>
    <property type="evidence" value="ECO:0007669"/>
    <property type="project" value="TreeGrafter"/>
</dbReference>
<dbReference type="SUPFAM" id="SSF52777">
    <property type="entry name" value="CoA-dependent acyltransferases"/>
    <property type="match status" value="1"/>
</dbReference>
<dbReference type="InterPro" id="IPR023213">
    <property type="entry name" value="CAT-like_dom_sf"/>
</dbReference>
<dbReference type="InterPro" id="IPR045034">
    <property type="entry name" value="O-acyltransferase_WSD1-like"/>
</dbReference>
<dbReference type="EMBL" id="PYYB01000001">
    <property type="protein sequence ID" value="PTL58191.1"/>
    <property type="molecule type" value="Genomic_DNA"/>
</dbReference>
<evidence type="ECO:0000259" key="12">
    <source>
        <dbReference type="Pfam" id="PF03007"/>
    </source>
</evidence>
<evidence type="ECO:0000256" key="7">
    <source>
        <dbReference type="ARBA" id="ARBA00022798"/>
    </source>
</evidence>
<feature type="domain" description="O-acyltransferase WSD1 C-terminal" evidence="13">
    <location>
        <begin position="334"/>
        <end position="484"/>
    </location>
</feature>
<evidence type="ECO:0000259" key="13">
    <source>
        <dbReference type="Pfam" id="PF06974"/>
    </source>
</evidence>
<comment type="pathway">
    <text evidence="2">Lipid metabolism.</text>
</comment>
<keyword evidence="15" id="KW-1185">Reference proteome</keyword>
<keyword evidence="7 11" id="KW-0319">Glycerol metabolism</keyword>
<reference evidence="14 15" key="1">
    <citation type="submission" date="2018-03" db="EMBL/GenBank/DDBJ databases">
        <title>Aquarubrobacter algicola gen. nov., sp. nov., a novel actinobacterium isolated from shallow eutrophic lake during the end of cyanobacterial harmful algal blooms.</title>
        <authorList>
            <person name="Chun S.J."/>
        </authorList>
    </citation>
    <scope>NUCLEOTIDE SEQUENCE [LARGE SCALE GENOMIC DNA]</scope>
    <source>
        <strain evidence="14 15">Seoho-28</strain>
    </source>
</reference>
<dbReference type="GO" id="GO:0071731">
    <property type="term" value="P:response to nitric oxide"/>
    <property type="evidence" value="ECO:0007669"/>
    <property type="project" value="TreeGrafter"/>
</dbReference>
<evidence type="ECO:0000256" key="10">
    <source>
        <dbReference type="ARBA" id="ARBA00048109"/>
    </source>
</evidence>
<dbReference type="AlphaFoldDB" id="A0A2T4UG22"/>
<dbReference type="Pfam" id="PF06974">
    <property type="entry name" value="WS_DGAT_C"/>
    <property type="match status" value="1"/>
</dbReference>
<comment type="caution">
    <text evidence="14">The sequence shown here is derived from an EMBL/GenBank/DDBJ whole genome shotgun (WGS) entry which is preliminary data.</text>
</comment>
<name>A0A2T4UG22_9ACTN</name>